<proteinExistence type="predicted"/>
<feature type="transmembrane region" description="Helical" evidence="5">
    <location>
        <begin position="128"/>
        <end position="153"/>
    </location>
</feature>
<evidence type="ECO:0000313" key="8">
    <source>
        <dbReference type="EMBL" id="CAF1623973.1"/>
    </source>
</evidence>
<protein>
    <recommendedName>
        <fullName evidence="6">G-protein coupled receptors family 1 profile domain-containing protein</fullName>
    </recommendedName>
</protein>
<dbReference type="EMBL" id="CAJNOJ010000269">
    <property type="protein sequence ID" value="CAF1356232.1"/>
    <property type="molecule type" value="Genomic_DNA"/>
</dbReference>
<dbReference type="InterPro" id="IPR017452">
    <property type="entry name" value="GPCR_Rhodpsn_7TM"/>
</dbReference>
<sequence length="273" mass="30984">MASWLSITQIFITYIAPLIFLLSLFGCLMNTILFSTVYMYRSQPCTFFLLIAAISRFVHLLNTGLSRGLAIMIGKDVTLVSPVLCKTRSYLINVCLGISMTCECLATVDRFLVTSRNANFRRMSNIKLAYRITVVLLAFWLIENVPCFLFIDIISANICAIHTNFWMIYSKYVINWVSLTIVPLIICISFGLLAYRNMHSLKNSRQLQGSDRQLSYMILAQVIITIIPIIPSAFFFTYSSSAISINEAAEKGVEYFVFNFINTLTGFFFGVSR</sequence>
<evidence type="ECO:0000256" key="1">
    <source>
        <dbReference type="ARBA" id="ARBA00004370"/>
    </source>
</evidence>
<name>A0A815HRM4_ADIRI</name>
<dbReference type="EMBL" id="CAJNOR010007828">
    <property type="protein sequence ID" value="CAF1623973.1"/>
    <property type="molecule type" value="Genomic_DNA"/>
</dbReference>
<evidence type="ECO:0000313" key="10">
    <source>
        <dbReference type="Proteomes" id="UP000663852"/>
    </source>
</evidence>
<dbReference type="AlphaFoldDB" id="A0A815HRM4"/>
<evidence type="ECO:0000259" key="6">
    <source>
        <dbReference type="PROSITE" id="PS50262"/>
    </source>
</evidence>
<evidence type="ECO:0000256" key="3">
    <source>
        <dbReference type="ARBA" id="ARBA00022989"/>
    </source>
</evidence>
<keyword evidence="4 5" id="KW-0472">Membrane</keyword>
<keyword evidence="9" id="KW-1185">Reference proteome</keyword>
<dbReference type="Gene3D" id="1.20.1070.10">
    <property type="entry name" value="Rhodopsin 7-helix transmembrane proteins"/>
    <property type="match status" value="1"/>
</dbReference>
<dbReference type="OrthoDB" id="9985254at2759"/>
<feature type="domain" description="G-protein coupled receptors family 1 profile" evidence="6">
    <location>
        <begin position="26"/>
        <end position="273"/>
    </location>
</feature>
<gene>
    <name evidence="7" type="ORF">EDS130_LOCUS33556</name>
    <name evidence="8" type="ORF">XAT740_LOCUS50642</name>
</gene>
<dbReference type="SUPFAM" id="SSF81321">
    <property type="entry name" value="Family A G protein-coupled receptor-like"/>
    <property type="match status" value="1"/>
</dbReference>
<evidence type="ECO:0000256" key="5">
    <source>
        <dbReference type="SAM" id="Phobius"/>
    </source>
</evidence>
<feature type="transmembrane region" description="Helical" evidence="5">
    <location>
        <begin position="216"/>
        <end position="235"/>
    </location>
</feature>
<dbReference type="Proteomes" id="UP000663828">
    <property type="component" value="Unassembled WGS sequence"/>
</dbReference>
<keyword evidence="3 5" id="KW-1133">Transmembrane helix</keyword>
<reference evidence="7" key="1">
    <citation type="submission" date="2021-02" db="EMBL/GenBank/DDBJ databases">
        <authorList>
            <person name="Nowell W R."/>
        </authorList>
    </citation>
    <scope>NUCLEOTIDE SEQUENCE</scope>
</reference>
<organism evidence="7 10">
    <name type="scientific">Adineta ricciae</name>
    <name type="common">Rotifer</name>
    <dbReference type="NCBI Taxonomy" id="249248"/>
    <lineage>
        <taxon>Eukaryota</taxon>
        <taxon>Metazoa</taxon>
        <taxon>Spiralia</taxon>
        <taxon>Gnathifera</taxon>
        <taxon>Rotifera</taxon>
        <taxon>Eurotatoria</taxon>
        <taxon>Bdelloidea</taxon>
        <taxon>Adinetida</taxon>
        <taxon>Adinetidae</taxon>
        <taxon>Adineta</taxon>
    </lineage>
</organism>
<evidence type="ECO:0000313" key="9">
    <source>
        <dbReference type="Proteomes" id="UP000663828"/>
    </source>
</evidence>
<accession>A0A815HRM4</accession>
<evidence type="ECO:0000256" key="4">
    <source>
        <dbReference type="ARBA" id="ARBA00023136"/>
    </source>
</evidence>
<feature type="transmembrane region" description="Helical" evidence="5">
    <location>
        <begin position="173"/>
        <end position="195"/>
    </location>
</feature>
<dbReference type="Proteomes" id="UP000663852">
    <property type="component" value="Unassembled WGS sequence"/>
</dbReference>
<dbReference type="PROSITE" id="PS50262">
    <property type="entry name" value="G_PROTEIN_RECEP_F1_2"/>
    <property type="match status" value="1"/>
</dbReference>
<evidence type="ECO:0000313" key="7">
    <source>
        <dbReference type="EMBL" id="CAF1356232.1"/>
    </source>
</evidence>
<evidence type="ECO:0000256" key="2">
    <source>
        <dbReference type="ARBA" id="ARBA00022692"/>
    </source>
</evidence>
<comment type="subcellular location">
    <subcellularLocation>
        <location evidence="1">Membrane</location>
    </subcellularLocation>
</comment>
<feature type="transmembrane region" description="Helical" evidence="5">
    <location>
        <begin position="255"/>
        <end position="272"/>
    </location>
</feature>
<feature type="transmembrane region" description="Helical" evidence="5">
    <location>
        <begin position="12"/>
        <end position="40"/>
    </location>
</feature>
<comment type="caution">
    <text evidence="7">The sequence shown here is derived from an EMBL/GenBank/DDBJ whole genome shotgun (WGS) entry which is preliminary data.</text>
</comment>
<keyword evidence="2 5" id="KW-0812">Transmembrane</keyword>
<dbReference type="GO" id="GO:0016020">
    <property type="term" value="C:membrane"/>
    <property type="evidence" value="ECO:0007669"/>
    <property type="project" value="UniProtKB-SubCell"/>
</dbReference>